<feature type="compositionally biased region" description="Gly residues" evidence="1">
    <location>
        <begin position="56"/>
        <end position="108"/>
    </location>
</feature>
<dbReference type="Proteomes" id="UP000600918">
    <property type="component" value="Unassembled WGS sequence"/>
</dbReference>
<feature type="compositionally biased region" description="Basic residues" evidence="1">
    <location>
        <begin position="119"/>
        <end position="131"/>
    </location>
</feature>
<proteinExistence type="predicted"/>
<name>A0A834PFH2_VESPE</name>
<feature type="compositionally biased region" description="Basic and acidic residues" evidence="1">
    <location>
        <begin position="11"/>
        <end position="22"/>
    </location>
</feature>
<accession>A0A834PFH2</accession>
<protein>
    <submittedName>
        <fullName evidence="2">Uncharacterized protein</fullName>
    </submittedName>
</protein>
<reference evidence="2" key="1">
    <citation type="journal article" date="2020" name="G3 (Bethesda)">
        <title>High-Quality Assemblies for Three Invasive Social Wasps from the &lt;i&gt;Vespula&lt;/i&gt; Genus.</title>
        <authorList>
            <person name="Harrop T.W.R."/>
            <person name="Guhlin J."/>
            <person name="McLaughlin G.M."/>
            <person name="Permina E."/>
            <person name="Stockwell P."/>
            <person name="Gilligan J."/>
            <person name="Le Lec M.F."/>
            <person name="Gruber M.A.M."/>
            <person name="Quinn O."/>
            <person name="Lovegrove M."/>
            <person name="Duncan E.J."/>
            <person name="Remnant E.J."/>
            <person name="Van Eeckhoven J."/>
            <person name="Graham B."/>
            <person name="Knapp R.A."/>
            <person name="Langford K.W."/>
            <person name="Kronenberg Z."/>
            <person name="Press M.O."/>
            <person name="Eacker S.M."/>
            <person name="Wilson-Rankin E.E."/>
            <person name="Purcell J."/>
            <person name="Lester P.J."/>
            <person name="Dearden P.K."/>
        </authorList>
    </citation>
    <scope>NUCLEOTIDE SEQUENCE</scope>
    <source>
        <strain evidence="2">Volc-1</strain>
    </source>
</reference>
<keyword evidence="3" id="KW-1185">Reference proteome</keyword>
<organism evidence="2 3">
    <name type="scientific">Vespula pensylvanica</name>
    <name type="common">Western yellow jacket</name>
    <name type="synonym">Wasp</name>
    <dbReference type="NCBI Taxonomy" id="30213"/>
    <lineage>
        <taxon>Eukaryota</taxon>
        <taxon>Metazoa</taxon>
        <taxon>Ecdysozoa</taxon>
        <taxon>Arthropoda</taxon>
        <taxon>Hexapoda</taxon>
        <taxon>Insecta</taxon>
        <taxon>Pterygota</taxon>
        <taxon>Neoptera</taxon>
        <taxon>Endopterygota</taxon>
        <taxon>Hymenoptera</taxon>
        <taxon>Apocrita</taxon>
        <taxon>Aculeata</taxon>
        <taxon>Vespoidea</taxon>
        <taxon>Vespidae</taxon>
        <taxon>Vespinae</taxon>
        <taxon>Vespula</taxon>
    </lineage>
</organism>
<comment type="caution">
    <text evidence="2">The sequence shown here is derived from an EMBL/GenBank/DDBJ whole genome shotgun (WGS) entry which is preliminary data.</text>
</comment>
<dbReference type="EMBL" id="JACSDY010000001">
    <property type="protein sequence ID" value="KAF7438901.1"/>
    <property type="molecule type" value="Genomic_DNA"/>
</dbReference>
<sequence>MAGKKKPGHCRLVEREPTRSTHDSAAVESRRRSSSDVPLSLSLGRRWTIFATSRRVGGGGGGGGGGVDGRTVGGGGGNSASGGGDSGDDSGGGGGGGSGGGGGGGAGGWMCQSAGLRRNERRKTRLRRPRHSVASPSLR</sequence>
<feature type="region of interest" description="Disordered" evidence="1">
    <location>
        <begin position="1"/>
        <end position="139"/>
    </location>
</feature>
<evidence type="ECO:0000313" key="3">
    <source>
        <dbReference type="Proteomes" id="UP000600918"/>
    </source>
</evidence>
<gene>
    <name evidence="2" type="ORF">H0235_001292</name>
</gene>
<dbReference type="AlphaFoldDB" id="A0A834PFH2"/>
<evidence type="ECO:0000256" key="1">
    <source>
        <dbReference type="SAM" id="MobiDB-lite"/>
    </source>
</evidence>
<evidence type="ECO:0000313" key="2">
    <source>
        <dbReference type="EMBL" id="KAF7438901.1"/>
    </source>
</evidence>